<dbReference type="PANTHER" id="PTHR30627">
    <property type="entry name" value="PEPTIDOGLYCAN D,D-TRANSPEPTIDASE"/>
    <property type="match status" value="1"/>
</dbReference>
<evidence type="ECO:0000256" key="3">
    <source>
        <dbReference type="ARBA" id="ARBA00023136"/>
    </source>
</evidence>
<keyword evidence="5" id="KW-1133">Transmembrane helix</keyword>
<proteinExistence type="predicted"/>
<keyword evidence="5" id="KW-0812">Transmembrane</keyword>
<dbReference type="AlphaFoldDB" id="A0A066UF94"/>
<evidence type="ECO:0000259" key="6">
    <source>
        <dbReference type="Pfam" id="PF00905"/>
    </source>
</evidence>
<dbReference type="GO" id="GO:0004180">
    <property type="term" value="F:carboxypeptidase activity"/>
    <property type="evidence" value="ECO:0007669"/>
    <property type="project" value="UniProtKB-KW"/>
</dbReference>
<dbReference type="InterPro" id="IPR005311">
    <property type="entry name" value="PBP_dimer"/>
</dbReference>
<dbReference type="OrthoDB" id="9789078at2"/>
<dbReference type="Pfam" id="PF00905">
    <property type="entry name" value="Transpeptidase"/>
    <property type="match status" value="1"/>
</dbReference>
<protein>
    <submittedName>
        <fullName evidence="8">Peptidoglycan synthetase FtsI</fullName>
    </submittedName>
</protein>
<evidence type="ECO:0000313" key="9">
    <source>
        <dbReference type="Proteomes" id="UP000035860"/>
    </source>
</evidence>
<dbReference type="SUPFAM" id="SSF56601">
    <property type="entry name" value="beta-lactamase/transpeptidase-like"/>
    <property type="match status" value="1"/>
</dbReference>
<dbReference type="GO" id="GO:0005886">
    <property type="term" value="C:plasma membrane"/>
    <property type="evidence" value="ECO:0007669"/>
    <property type="project" value="TreeGrafter"/>
</dbReference>
<keyword evidence="9" id="KW-1185">Reference proteome</keyword>
<dbReference type="Gene3D" id="3.90.1310.10">
    <property type="entry name" value="Penicillin-binding protein 2a (Domain 2)"/>
    <property type="match status" value="1"/>
</dbReference>
<feature type="compositionally biased region" description="Polar residues" evidence="4">
    <location>
        <begin position="25"/>
        <end position="35"/>
    </location>
</feature>
<feature type="region of interest" description="Disordered" evidence="4">
    <location>
        <begin position="1"/>
        <end position="39"/>
    </location>
</feature>
<feature type="domain" description="Penicillin-binding protein transpeptidase" evidence="6">
    <location>
        <begin position="353"/>
        <end position="647"/>
    </location>
</feature>
<evidence type="ECO:0000256" key="5">
    <source>
        <dbReference type="SAM" id="Phobius"/>
    </source>
</evidence>
<feature type="transmembrane region" description="Helical" evidence="5">
    <location>
        <begin position="70"/>
        <end position="88"/>
    </location>
</feature>
<dbReference type="Gene3D" id="3.40.710.10">
    <property type="entry name" value="DD-peptidase/beta-lactamase superfamily"/>
    <property type="match status" value="1"/>
</dbReference>
<evidence type="ECO:0000256" key="4">
    <source>
        <dbReference type="SAM" id="MobiDB-lite"/>
    </source>
</evidence>
<evidence type="ECO:0000256" key="2">
    <source>
        <dbReference type="ARBA" id="ARBA00022645"/>
    </source>
</evidence>
<dbReference type="InterPro" id="IPR012338">
    <property type="entry name" value="Beta-lactam/transpept-like"/>
</dbReference>
<comment type="caution">
    <text evidence="8">The sequence shown here is derived from an EMBL/GenBank/DDBJ whole genome shotgun (WGS) entry which is preliminary data.</text>
</comment>
<comment type="subcellular location">
    <subcellularLocation>
        <location evidence="1">Membrane</location>
    </subcellularLocation>
</comment>
<gene>
    <name evidence="8" type="ORF">MBO_08262</name>
</gene>
<dbReference type="InterPro" id="IPR001460">
    <property type="entry name" value="PCN-bd_Tpept"/>
</dbReference>
<keyword evidence="2" id="KW-0121">Carboxypeptidase</keyword>
<organism evidence="8 9">
    <name type="scientific">Moraxella bovoculi 237</name>
    <dbReference type="NCBI Taxonomy" id="743974"/>
    <lineage>
        <taxon>Bacteria</taxon>
        <taxon>Pseudomonadati</taxon>
        <taxon>Pseudomonadota</taxon>
        <taxon>Gammaproteobacteria</taxon>
        <taxon>Moraxellales</taxon>
        <taxon>Moraxellaceae</taxon>
        <taxon>Moraxella</taxon>
    </lineage>
</organism>
<evidence type="ECO:0000313" key="8">
    <source>
        <dbReference type="EMBL" id="KDN24557.1"/>
    </source>
</evidence>
<dbReference type="InterPro" id="IPR036138">
    <property type="entry name" value="PBP_dimer_sf"/>
</dbReference>
<dbReference type="Pfam" id="PF03717">
    <property type="entry name" value="PBP_dimer"/>
    <property type="match status" value="1"/>
</dbReference>
<name>A0A066UF94_9GAMM</name>
<dbReference type="EMBL" id="AOMT01000031">
    <property type="protein sequence ID" value="KDN24557.1"/>
    <property type="molecule type" value="Genomic_DNA"/>
</dbReference>
<reference evidence="8 9" key="1">
    <citation type="journal article" date="2014" name="Genome Announc.">
        <title>Draft Genome Sequence of Moraxella bovoculi Strain 237T (ATCC BAA-1259T) Isolated from a Calf with Infectious Bovine Keratoconjunctivitis.</title>
        <authorList>
            <person name="Calcutt M.J."/>
            <person name="Foecking M.F."/>
            <person name="Martin N.T."/>
            <person name="Mhlanga-Mutangadura T."/>
            <person name="Reilly T.J."/>
        </authorList>
    </citation>
    <scope>NUCLEOTIDE SEQUENCE [LARGE SCALE GENOMIC DNA]</scope>
    <source>
        <strain evidence="8 9">237</strain>
    </source>
</reference>
<keyword evidence="2" id="KW-0378">Hydrolase</keyword>
<dbReference type="Proteomes" id="UP000035860">
    <property type="component" value="Unassembled WGS sequence"/>
</dbReference>
<evidence type="ECO:0000256" key="1">
    <source>
        <dbReference type="ARBA" id="ARBA00004370"/>
    </source>
</evidence>
<keyword evidence="3 5" id="KW-0472">Membrane</keyword>
<dbReference type="eggNOG" id="COG0768">
    <property type="taxonomic scope" value="Bacteria"/>
</dbReference>
<accession>A0A066UF94</accession>
<dbReference type="InterPro" id="IPR050515">
    <property type="entry name" value="Beta-lactam/transpept"/>
</dbReference>
<dbReference type="PANTHER" id="PTHR30627:SF1">
    <property type="entry name" value="PEPTIDOGLYCAN D,D-TRANSPEPTIDASE FTSI"/>
    <property type="match status" value="1"/>
</dbReference>
<feature type="domain" description="Penicillin-binding protein dimerisation" evidence="7">
    <location>
        <begin position="111"/>
        <end position="310"/>
    </location>
</feature>
<evidence type="ECO:0000259" key="7">
    <source>
        <dbReference type="Pfam" id="PF03717"/>
    </source>
</evidence>
<sequence length="664" mass="72387">MKKTDQKQGASSKVTPPLRKKTTKSKANPAQNYQEGPSRLESLFGGSAKKRHQKAATMLGGLQDVGRYKFAWAIAAVCFAILFARAFYLQVINSSFLIEQGEKLITSKRSVPVYRGMITDTTGAPLAANAPLSTVVFSPYDYAVEYYRLDKIIKTSQNAKTIAKASEDLKQMDLVKLAATANFPLEKLQNAVAIKHDLDLSDEEAVNAALPKGAGSRRLVILPKAPPEIVKPLMALDFVGISEEKFFQRYYLQAEPYAQILGYMAQSSDEKNGGYVGRAGIEAKYEKQLAGERGQVLILKDARQSAIKEIKEIKPTVEGQDIHLTIDSRLQYVLYKELEQVGRTQSARSSSGIVVDVLTGDVLALGSWPSFNSNNLSERTGANERNRPMLDTFEPGSVMKPFTVAAALESGKYSTSSLINTSPGSLYVGGYTIRDSGDYGAITLAKLIQKSSNVASAKIALSLPANAISDMQRRFGFGQKTALNFPAEASGGVSDPSEKEYSRRATLSYGYGQTVTLAQVVQAYAALANNGMLRPLRLVKEDELPEPTQVIEPKNAQAIVKMMELVTEQGGTARAAAINGYRVAGKSGTSRRTNPNGGYYTDQHRTTFAGIAPASNPRFAIAILVEDPRRQFYAGQVSAPVFHNVMKEALRLYNVPFDKPLQLN</sequence>
<dbReference type="SUPFAM" id="SSF56519">
    <property type="entry name" value="Penicillin binding protein dimerisation domain"/>
    <property type="match status" value="1"/>
</dbReference>
<dbReference type="GO" id="GO:0071555">
    <property type="term" value="P:cell wall organization"/>
    <property type="evidence" value="ECO:0007669"/>
    <property type="project" value="TreeGrafter"/>
</dbReference>
<dbReference type="GO" id="GO:0008658">
    <property type="term" value="F:penicillin binding"/>
    <property type="evidence" value="ECO:0007669"/>
    <property type="project" value="InterPro"/>
</dbReference>
<dbReference type="RefSeq" id="WP_036366606.1">
    <property type="nucleotide sequence ID" value="NZ_AOMT01000031.1"/>
</dbReference>
<keyword evidence="2" id="KW-0645">Protease</keyword>
<dbReference type="Gene3D" id="3.30.450.330">
    <property type="match status" value="1"/>
</dbReference>